<evidence type="ECO:0000313" key="3">
    <source>
        <dbReference type="Proteomes" id="UP000033966"/>
    </source>
</evidence>
<name>A0A0G1NH04_9BACT</name>
<protein>
    <recommendedName>
        <fullName evidence="4">Outer membrane protein beta-barrel domain-containing protein</fullName>
    </recommendedName>
</protein>
<dbReference type="Proteomes" id="UP000033966">
    <property type="component" value="Unassembled WGS sequence"/>
</dbReference>
<evidence type="ECO:0000313" key="2">
    <source>
        <dbReference type="EMBL" id="KKT92397.1"/>
    </source>
</evidence>
<evidence type="ECO:0000256" key="1">
    <source>
        <dbReference type="SAM" id="SignalP"/>
    </source>
</evidence>
<organism evidence="2 3">
    <name type="scientific">Candidatus Jorgensenbacteria bacterium GW2011_GWA2_45_13</name>
    <dbReference type="NCBI Taxonomy" id="1618662"/>
    <lineage>
        <taxon>Bacteria</taxon>
        <taxon>Candidatus Joergenseniibacteriota</taxon>
    </lineage>
</organism>
<comment type="caution">
    <text evidence="2">The sequence shown here is derived from an EMBL/GenBank/DDBJ whole genome shotgun (WGS) entry which is preliminary data.</text>
</comment>
<dbReference type="EMBL" id="LCKF01000002">
    <property type="protein sequence ID" value="KKT92397.1"/>
    <property type="molecule type" value="Genomic_DNA"/>
</dbReference>
<keyword evidence="1" id="KW-0732">Signal</keyword>
<accession>A0A0G1NH04</accession>
<evidence type="ECO:0008006" key="4">
    <source>
        <dbReference type="Google" id="ProtNLM"/>
    </source>
</evidence>
<reference evidence="2 3" key="1">
    <citation type="journal article" date="2015" name="Nature">
        <title>rRNA introns, odd ribosomes, and small enigmatic genomes across a large radiation of phyla.</title>
        <authorList>
            <person name="Brown C.T."/>
            <person name="Hug L.A."/>
            <person name="Thomas B.C."/>
            <person name="Sharon I."/>
            <person name="Castelle C.J."/>
            <person name="Singh A."/>
            <person name="Wilkins M.J."/>
            <person name="Williams K.H."/>
            <person name="Banfield J.F."/>
        </authorList>
    </citation>
    <scope>NUCLEOTIDE SEQUENCE [LARGE SCALE GENOMIC DNA]</scope>
</reference>
<gene>
    <name evidence="2" type="ORF">UW92_C0002G0041</name>
</gene>
<feature type="chain" id="PRO_5002538785" description="Outer membrane protein beta-barrel domain-containing protein" evidence="1">
    <location>
        <begin position="20"/>
        <end position="185"/>
    </location>
</feature>
<dbReference type="AlphaFoldDB" id="A0A0G1NH04"/>
<sequence>MKSKLFFVLFIIFSLFIQAQTTSNFRILLHSTKSIDDNFGITGWVVAPNITNNPQKWLGVAGIRYTTENFWIEFMGGAINEKSNLTGLLDARQSFTKLSPITFWANEEWIFGKAFYFFIQADHWVSNILAIGIETENSVFKSEGTDDISYGPHLIVPMNKMTLVGVYQFHSGSNDQFWMRLVIDL</sequence>
<proteinExistence type="predicted"/>
<feature type="signal peptide" evidence="1">
    <location>
        <begin position="1"/>
        <end position="19"/>
    </location>
</feature>